<evidence type="ECO:0000313" key="5">
    <source>
        <dbReference type="EMBL" id="SDR33698.1"/>
    </source>
</evidence>
<dbReference type="PROSITE" id="PS50075">
    <property type="entry name" value="CARRIER"/>
    <property type="match status" value="1"/>
</dbReference>
<sequence>MTGCCWTSCASTPRPSWGIRTREAVEPGLAFKEAGFDSLAAVNLRNRLAAVTGLRLPATLVFDHPTPRALSRRLRELILPRRSGTPRRRTIPRQPVTASEDDPEKVIAALDVDGLIAGPWATTADRGGARVRR</sequence>
<dbReference type="OrthoDB" id="9778690at2"/>
<dbReference type="InterPro" id="IPR009081">
    <property type="entry name" value="PP-bd_ACP"/>
</dbReference>
<dbReference type="SMART" id="SM00823">
    <property type="entry name" value="PKS_PP"/>
    <property type="match status" value="1"/>
</dbReference>
<feature type="region of interest" description="Disordered" evidence="3">
    <location>
        <begin position="81"/>
        <end position="103"/>
    </location>
</feature>
<proteinExistence type="predicted"/>
<gene>
    <name evidence="5" type="ORF">SAMN04489764_5318</name>
</gene>
<evidence type="ECO:0000259" key="4">
    <source>
        <dbReference type="PROSITE" id="PS50075"/>
    </source>
</evidence>
<dbReference type="InterPro" id="IPR036736">
    <property type="entry name" value="ACP-like_sf"/>
</dbReference>
<dbReference type="Pfam" id="PF00550">
    <property type="entry name" value="PP-binding"/>
    <property type="match status" value="1"/>
</dbReference>
<dbReference type="SUPFAM" id="SSF47336">
    <property type="entry name" value="ACP-like"/>
    <property type="match status" value="1"/>
</dbReference>
<reference evidence="5 6" key="1">
    <citation type="submission" date="2016-10" db="EMBL/GenBank/DDBJ databases">
        <authorList>
            <person name="de Groot N.N."/>
        </authorList>
    </citation>
    <scope>NUCLEOTIDE SEQUENCE [LARGE SCALE GENOMIC DNA]</scope>
    <source>
        <strain evidence="5 6">DSM 43794</strain>
    </source>
</reference>
<keyword evidence="2" id="KW-0597">Phosphoprotein</keyword>
<dbReference type="Gene3D" id="1.10.1200.10">
    <property type="entry name" value="ACP-like"/>
    <property type="match status" value="1"/>
</dbReference>
<name>A0A1H1I8L3_9ACTN</name>
<accession>A0A1H1I8L3</accession>
<dbReference type="STRING" id="35622.SAMN04489764_5318"/>
<feature type="domain" description="Carrier" evidence="4">
    <location>
        <begin position="1"/>
        <end position="78"/>
    </location>
</feature>
<evidence type="ECO:0000256" key="2">
    <source>
        <dbReference type="ARBA" id="ARBA00022553"/>
    </source>
</evidence>
<dbReference type="EMBL" id="FNKK01000002">
    <property type="protein sequence ID" value="SDR33698.1"/>
    <property type="molecule type" value="Genomic_DNA"/>
</dbReference>
<evidence type="ECO:0000256" key="1">
    <source>
        <dbReference type="ARBA" id="ARBA00022450"/>
    </source>
</evidence>
<dbReference type="GO" id="GO:0031177">
    <property type="term" value="F:phosphopantetheine binding"/>
    <property type="evidence" value="ECO:0007669"/>
    <property type="project" value="InterPro"/>
</dbReference>
<dbReference type="InterPro" id="IPR006162">
    <property type="entry name" value="Ppantetheine_attach_site"/>
</dbReference>
<protein>
    <submittedName>
        <fullName evidence="5">Phosphopantetheine attachment site</fullName>
    </submittedName>
</protein>
<keyword evidence="6" id="KW-1185">Reference proteome</keyword>
<evidence type="ECO:0000256" key="3">
    <source>
        <dbReference type="SAM" id="MobiDB-lite"/>
    </source>
</evidence>
<keyword evidence="1" id="KW-0596">Phosphopantetheine</keyword>
<evidence type="ECO:0000313" key="6">
    <source>
        <dbReference type="Proteomes" id="UP000217103"/>
    </source>
</evidence>
<organism evidence="5 6">
    <name type="scientific">Thermostaphylospora chromogena</name>
    <dbReference type="NCBI Taxonomy" id="35622"/>
    <lineage>
        <taxon>Bacteria</taxon>
        <taxon>Bacillati</taxon>
        <taxon>Actinomycetota</taxon>
        <taxon>Actinomycetes</taxon>
        <taxon>Streptosporangiales</taxon>
        <taxon>Thermomonosporaceae</taxon>
        <taxon>Thermostaphylospora</taxon>
    </lineage>
</organism>
<dbReference type="AlphaFoldDB" id="A0A1H1I8L3"/>
<dbReference type="RefSeq" id="WP_093262926.1">
    <property type="nucleotide sequence ID" value="NZ_FNKK01000002.1"/>
</dbReference>
<dbReference type="Proteomes" id="UP000217103">
    <property type="component" value="Unassembled WGS sequence"/>
</dbReference>
<dbReference type="PROSITE" id="PS00012">
    <property type="entry name" value="PHOSPHOPANTETHEINE"/>
    <property type="match status" value="1"/>
</dbReference>
<dbReference type="InterPro" id="IPR020806">
    <property type="entry name" value="PKS_PP-bd"/>
</dbReference>